<evidence type="ECO:0000313" key="4">
    <source>
        <dbReference type="Proteomes" id="UP000288859"/>
    </source>
</evidence>
<dbReference type="Gene3D" id="3.20.20.60">
    <property type="entry name" value="Phosphoenolpyruvate-binding domains"/>
    <property type="match status" value="1"/>
</dbReference>
<comment type="catalytic activity">
    <reaction evidence="1">
        <text>(2S,3R)-3-hydroxybutane-1,2,3-tricarboxylate = pyruvate + succinate</text>
        <dbReference type="Rhea" id="RHEA:16809"/>
        <dbReference type="ChEBI" id="CHEBI:15361"/>
        <dbReference type="ChEBI" id="CHEBI:30031"/>
        <dbReference type="ChEBI" id="CHEBI:57429"/>
        <dbReference type="EC" id="4.1.3.30"/>
    </reaction>
</comment>
<reference evidence="3 4" key="1">
    <citation type="submission" date="2017-03" db="EMBL/GenBank/DDBJ databases">
        <title>Genomes of endolithic fungi from Antarctica.</title>
        <authorList>
            <person name="Coleine C."/>
            <person name="Masonjones S."/>
            <person name="Stajich J.E."/>
        </authorList>
    </citation>
    <scope>NUCLEOTIDE SEQUENCE [LARGE SCALE GENOMIC DNA]</scope>
    <source>
        <strain evidence="3 4">CCFEE 6314</strain>
    </source>
</reference>
<dbReference type="PROSITE" id="PS00161">
    <property type="entry name" value="ISOCITRATE_LYASE"/>
    <property type="match status" value="1"/>
</dbReference>
<dbReference type="InterPro" id="IPR015813">
    <property type="entry name" value="Pyrv/PenolPyrv_kinase-like_dom"/>
</dbReference>
<sequence>MAPPEKRPSAATRLRSLLADKNKIVTCPGVYDGFTARVVLASGHFDALYMTGAGTVMSRLGMPDLGVATLNEMSSQASMIAGLDRQVPLIADADTGYGGPLMVRRTIESYVAGGVAALHIEDQVLNKRCGHLTNKELVDEETFLSRIRAAAMARQELQRDIVIIARTDALASLGYDVAVQRLRNALKAGADVAFLEGVETKQQMRQVCRDLSPAPVLLNMVEAGVTPAVSVAEAQELGFRMIIFPGFALGPVYKAVKDAAEQLAANGTVSSNNQFKDGPKELFKVCGLMECVSFDQTAGGKSFKHSL</sequence>
<comment type="similarity">
    <text evidence="2">Belongs to the isocitrate lyase/PEP mutase superfamily.</text>
</comment>
<evidence type="ECO:0008006" key="5">
    <source>
        <dbReference type="Google" id="ProtNLM"/>
    </source>
</evidence>
<dbReference type="InterPro" id="IPR018523">
    <property type="entry name" value="Isocitrate_lyase_ph_CS"/>
</dbReference>
<proteinExistence type="inferred from homology"/>
<evidence type="ECO:0000313" key="3">
    <source>
        <dbReference type="EMBL" id="RVX67681.1"/>
    </source>
</evidence>
<evidence type="ECO:0000256" key="1">
    <source>
        <dbReference type="ARBA" id="ARBA00001050"/>
    </source>
</evidence>
<dbReference type="InterPro" id="IPR040442">
    <property type="entry name" value="Pyrv_kinase-like_dom_sf"/>
</dbReference>
<dbReference type="PANTHER" id="PTHR42905">
    <property type="entry name" value="PHOSPHOENOLPYRUVATE CARBOXYLASE"/>
    <property type="match status" value="1"/>
</dbReference>
<protein>
    <recommendedName>
        <fullName evidence="5">Carboxyvinyl-carboxyphosphonate phosphorylmutase</fullName>
    </recommendedName>
</protein>
<dbReference type="Pfam" id="PF13714">
    <property type="entry name" value="PEP_mutase"/>
    <property type="match status" value="1"/>
</dbReference>
<dbReference type="InterPro" id="IPR039556">
    <property type="entry name" value="ICL/PEPM"/>
</dbReference>
<dbReference type="OrthoDB" id="1923844at2759"/>
<dbReference type="SUPFAM" id="SSF51621">
    <property type="entry name" value="Phosphoenolpyruvate/pyruvate domain"/>
    <property type="match status" value="1"/>
</dbReference>
<dbReference type="FunFam" id="3.20.20.60:FF:000009">
    <property type="entry name" value="2-methylisocitrate lyase"/>
    <property type="match status" value="1"/>
</dbReference>
<comment type="caution">
    <text evidence="3">The sequence shown here is derived from an EMBL/GenBank/DDBJ whole genome shotgun (WGS) entry which is preliminary data.</text>
</comment>
<dbReference type="PANTHER" id="PTHR42905:SF2">
    <property type="entry name" value="PHOSPHOENOLPYRUVATE CARBOXYLASE FAMILY PROTEIN"/>
    <property type="match status" value="1"/>
</dbReference>
<dbReference type="CDD" id="cd00377">
    <property type="entry name" value="ICL_PEPM"/>
    <property type="match status" value="1"/>
</dbReference>
<dbReference type="EMBL" id="NAJM01000045">
    <property type="protein sequence ID" value="RVX67681.1"/>
    <property type="molecule type" value="Genomic_DNA"/>
</dbReference>
<name>A0A438MVB3_EXOME</name>
<accession>A0A438MVB3</accession>
<evidence type="ECO:0000256" key="2">
    <source>
        <dbReference type="ARBA" id="ARBA00061405"/>
    </source>
</evidence>
<dbReference type="VEuPathDB" id="FungiDB:PV10_00944"/>
<dbReference type="Proteomes" id="UP000288859">
    <property type="component" value="Unassembled WGS sequence"/>
</dbReference>
<organism evidence="3 4">
    <name type="scientific">Exophiala mesophila</name>
    <name type="common">Black yeast-like fungus</name>
    <dbReference type="NCBI Taxonomy" id="212818"/>
    <lineage>
        <taxon>Eukaryota</taxon>
        <taxon>Fungi</taxon>
        <taxon>Dikarya</taxon>
        <taxon>Ascomycota</taxon>
        <taxon>Pezizomycotina</taxon>
        <taxon>Eurotiomycetes</taxon>
        <taxon>Chaetothyriomycetidae</taxon>
        <taxon>Chaetothyriales</taxon>
        <taxon>Herpotrichiellaceae</taxon>
        <taxon>Exophiala</taxon>
    </lineage>
</organism>
<dbReference type="GO" id="GO:0046421">
    <property type="term" value="F:methylisocitrate lyase activity"/>
    <property type="evidence" value="ECO:0007669"/>
    <property type="project" value="UniProtKB-EC"/>
</dbReference>
<gene>
    <name evidence="3" type="ORF">B0A52_07804</name>
</gene>
<dbReference type="AlphaFoldDB" id="A0A438MVB3"/>